<reference evidence="2" key="1">
    <citation type="journal article" date="2021" name="PeerJ">
        <title>Extensive microbial diversity within the chicken gut microbiome revealed by metagenomics and culture.</title>
        <authorList>
            <person name="Gilroy R."/>
            <person name="Ravi A."/>
            <person name="Getino M."/>
            <person name="Pursley I."/>
            <person name="Horton D.L."/>
            <person name="Alikhan N.F."/>
            <person name="Baker D."/>
            <person name="Gharbi K."/>
            <person name="Hall N."/>
            <person name="Watson M."/>
            <person name="Adriaenssens E.M."/>
            <person name="Foster-Nyarko E."/>
            <person name="Jarju S."/>
            <person name="Secka A."/>
            <person name="Antonio M."/>
            <person name="Oren A."/>
            <person name="Chaudhuri R.R."/>
            <person name="La Ragione R."/>
            <person name="Hildebrand F."/>
            <person name="Pallen M.J."/>
        </authorList>
    </citation>
    <scope>NUCLEOTIDE SEQUENCE</scope>
    <source>
        <strain evidence="2">ChiHecec2B26-12326</strain>
    </source>
</reference>
<dbReference type="Proteomes" id="UP000823847">
    <property type="component" value="Unassembled WGS sequence"/>
</dbReference>
<reference evidence="2" key="2">
    <citation type="submission" date="2021-04" db="EMBL/GenBank/DDBJ databases">
        <authorList>
            <person name="Gilroy R."/>
        </authorList>
    </citation>
    <scope>NUCLEOTIDE SEQUENCE</scope>
    <source>
        <strain evidence="2">ChiHecec2B26-12326</strain>
    </source>
</reference>
<evidence type="ECO:0000313" key="3">
    <source>
        <dbReference type="Proteomes" id="UP000823847"/>
    </source>
</evidence>
<keyword evidence="1" id="KW-0732">Signal</keyword>
<gene>
    <name evidence="2" type="ORF">H9848_01720</name>
</gene>
<feature type="chain" id="PRO_5038898328" evidence="1">
    <location>
        <begin position="25"/>
        <end position="167"/>
    </location>
</feature>
<name>A0A9D1XPD1_9BACT</name>
<dbReference type="InterPro" id="IPR036249">
    <property type="entry name" value="Thioredoxin-like_sf"/>
</dbReference>
<dbReference type="AlphaFoldDB" id="A0A9D1XPD1"/>
<dbReference type="Gene3D" id="3.40.30.10">
    <property type="entry name" value="Glutaredoxin"/>
    <property type="match status" value="1"/>
</dbReference>
<sequence length="167" mass="18424">MKVSAYVLILSVALIGMSAGSRKAKPTVGVNPGDLAPGIELSGNGPEVGFRNQSGRYTLLNFWAAYDAESRARNVRLANEVSKWDPERISLCSISLDERESIFAETVRMDGLNPSTQFHEEADKRSAMCERFGLEKGFRNFLIDDEGVIVAANVTPERLTEILSERN</sequence>
<proteinExistence type="predicted"/>
<evidence type="ECO:0000256" key="1">
    <source>
        <dbReference type="SAM" id="SignalP"/>
    </source>
</evidence>
<dbReference type="EMBL" id="DXEN01000010">
    <property type="protein sequence ID" value="HIX85312.1"/>
    <property type="molecule type" value="Genomic_DNA"/>
</dbReference>
<feature type="signal peptide" evidence="1">
    <location>
        <begin position="1"/>
        <end position="24"/>
    </location>
</feature>
<organism evidence="2 3">
    <name type="scientific">Candidatus Parabacteroides intestinigallinarum</name>
    <dbReference type="NCBI Taxonomy" id="2838722"/>
    <lineage>
        <taxon>Bacteria</taxon>
        <taxon>Pseudomonadati</taxon>
        <taxon>Bacteroidota</taxon>
        <taxon>Bacteroidia</taxon>
        <taxon>Bacteroidales</taxon>
        <taxon>Tannerellaceae</taxon>
        <taxon>Parabacteroides</taxon>
    </lineage>
</organism>
<evidence type="ECO:0000313" key="2">
    <source>
        <dbReference type="EMBL" id="HIX85312.1"/>
    </source>
</evidence>
<dbReference type="SUPFAM" id="SSF52833">
    <property type="entry name" value="Thioredoxin-like"/>
    <property type="match status" value="1"/>
</dbReference>
<accession>A0A9D1XPD1</accession>
<comment type="caution">
    <text evidence="2">The sequence shown here is derived from an EMBL/GenBank/DDBJ whole genome shotgun (WGS) entry which is preliminary data.</text>
</comment>
<protein>
    <submittedName>
        <fullName evidence="2">Thioredoxin family protein</fullName>
    </submittedName>
</protein>